<keyword evidence="2 3" id="KW-0040">ANK repeat</keyword>
<dbReference type="EMBL" id="JAFIMR010000032">
    <property type="protein sequence ID" value="KAI1860201.1"/>
    <property type="molecule type" value="Genomic_DNA"/>
</dbReference>
<dbReference type="InterPro" id="IPR056884">
    <property type="entry name" value="NPHP3-like_N"/>
</dbReference>
<feature type="region of interest" description="Disordered" evidence="4">
    <location>
        <begin position="1089"/>
        <end position="1112"/>
    </location>
</feature>
<accession>A0A9P9WF58</accession>
<sequence length="1407" mass="157364">MDATASLIAIVNLSWSLVKYIKDVKDGGKERKELREELIALYEVFEDLKSEFEYHESGEADGWSKPIKPLFKYGGPVDQLKAVLEELTGAIITPSQRAELVGRKLKWPFQKADIEKLLGRLRSLKGTISLTLTRASLEIGHNIKTGVQQVHSALETVAVENAVKWISSLDFRMSQKADQKQPLFGTGQWFLDDPQVRGWSECRTRALWCHGIPGAGKTVLASAMFQQLTEQNSTANTMVLMAYCSFDDKNTHSAYNILCSFVRQLVEQHGTMPESVEQLHAEYGKGLQQSRPDFARVVETISTELRRFDNVFVILDGLDELPVHHQRTKLLRTLESLDPLPQLMVTSRPVHHISEWFYHEASEGRYQLQGHDQQNNQASYCCDNCDKSASFSDTASSADFDVKSLGSGRIGGSEWRDEASYRCQNKSCNRDVCVNCYDKYDICLGCSSPKSCFQWAWPGFVTITAQAQDLQRYIAWRIDTSENLSTMTLVAQPKLSDLKSQIIRTVCREAHGMFLLAKFHMNSLEDQSNPRELLNGLKTLPSNVTDIYDSVIGRISNLKQAAVLKHMILIVATARQLLSLDAVAHAISLDHGDEDIDELKLPSVKHLVSMCAGLLELDYSGVVRLSHETIGDYIAQNGLKGSKDGHSTLTMICLTYLRFTSFASGAYSGPNHSALLQERRQKYPLLTYAATHWGIHARKMHDEIHGPSMISKLIMNFVCDDARISSASQFMWLDNLESSSGWDAEIGVHGLHLCAYFGLTAIISQLSTQVTNVDVEDCHKTTPLMYAAQNGHTDIVHFLLHAGADPRRVCSRGSTALHRACRNGRADVVKEIVQLPKDIGVNALDEDCENYSALMHAIYYNDPEIVKMLLSRQDLDVELRRPGRLRPPNALLLAVNYGPPEMVKVLLSDCRVSIESVDSDQNTALSIAASQGDEDIVALLLDFGANIEARDFYGGTPLFRAIDKNSLRCVQVLVDLGADYAAKDRLGRGILHSCAVNGRGLVMRYLLESIPTLDVNVQGDRGETPLHDAVECNSEPVARILLAHGARTDIEDNSGLTPLRTARDNEQNRMFELLRQARLRENEKKDAILSSQTLTSAGEDEIKPPRRQDTLASEPGMTIHSASRKFSRKQLEKYLDELGPDPSTYINERDNHSNSPLHIAAAFGLNDNVRLLLERGADINSRDEWGFTPLHRAVETPPGVEVLDVLNSLLQRPSCDIDAVENLGRSALSLATDECFHPERACFLLKRQARFEAHDGRLLRVLNYAVQTNQIDVVSILAKGDVPLHIRCMGRLTPYQLAKQAGHDELAQYLFEWNRRRKHLQPNAPAEELASNIKESTQQNISDEPPDYIAGKERTLINAVKATHDSNHGQNYRWLALSEFGIHSGLSRREQGFVSIIILLCVLLYWK</sequence>
<dbReference type="PROSITE" id="PS50088">
    <property type="entry name" value="ANK_REPEAT"/>
    <property type="match status" value="6"/>
</dbReference>
<dbReference type="PRINTS" id="PR01415">
    <property type="entry name" value="ANKYRIN"/>
</dbReference>
<reference evidence="6" key="1">
    <citation type="submission" date="2021-03" db="EMBL/GenBank/DDBJ databases">
        <title>Revisited historic fungal species revealed as producer of novel bioactive compounds through whole genome sequencing and comparative genomics.</title>
        <authorList>
            <person name="Vignolle G.A."/>
            <person name="Hochenegger N."/>
            <person name="Mach R.L."/>
            <person name="Mach-Aigner A.R."/>
            <person name="Javad Rahimi M."/>
            <person name="Salim K.A."/>
            <person name="Chan C.M."/>
            <person name="Lim L.B.L."/>
            <person name="Cai F."/>
            <person name="Druzhinina I.S."/>
            <person name="U'Ren J.M."/>
            <person name="Derntl C."/>
        </authorList>
    </citation>
    <scope>NUCLEOTIDE SEQUENCE</scope>
    <source>
        <strain evidence="6">TUCIM 5799</strain>
    </source>
</reference>
<protein>
    <recommendedName>
        <fullName evidence="5">Nephrocystin 3-like N-terminal domain-containing protein</fullName>
    </recommendedName>
</protein>
<dbReference type="Gene3D" id="1.25.40.20">
    <property type="entry name" value="Ankyrin repeat-containing domain"/>
    <property type="match status" value="2"/>
</dbReference>
<keyword evidence="1" id="KW-0677">Repeat</keyword>
<evidence type="ECO:0000256" key="3">
    <source>
        <dbReference type="PROSITE-ProRule" id="PRU00023"/>
    </source>
</evidence>
<feature type="compositionally biased region" description="Basic and acidic residues" evidence="4">
    <location>
        <begin position="1100"/>
        <end position="1109"/>
    </location>
</feature>
<dbReference type="InterPro" id="IPR002110">
    <property type="entry name" value="Ankyrin_rpt"/>
</dbReference>
<evidence type="ECO:0000256" key="1">
    <source>
        <dbReference type="ARBA" id="ARBA00022737"/>
    </source>
</evidence>
<dbReference type="PROSITE" id="PS50297">
    <property type="entry name" value="ANK_REP_REGION"/>
    <property type="match status" value="6"/>
</dbReference>
<dbReference type="SUPFAM" id="SSF48403">
    <property type="entry name" value="Ankyrin repeat"/>
    <property type="match status" value="2"/>
</dbReference>
<dbReference type="PANTHER" id="PTHR24198:SF165">
    <property type="entry name" value="ANKYRIN REPEAT-CONTAINING PROTEIN-RELATED"/>
    <property type="match status" value="1"/>
</dbReference>
<keyword evidence="7" id="KW-1185">Reference proteome</keyword>
<evidence type="ECO:0000313" key="7">
    <source>
        <dbReference type="Proteomes" id="UP000829685"/>
    </source>
</evidence>
<feature type="repeat" description="ANK" evidence="3">
    <location>
        <begin position="1021"/>
        <end position="1053"/>
    </location>
</feature>
<dbReference type="Pfam" id="PF13857">
    <property type="entry name" value="Ank_5"/>
    <property type="match status" value="1"/>
</dbReference>
<dbReference type="SMART" id="SM00248">
    <property type="entry name" value="ANK"/>
    <property type="match status" value="13"/>
</dbReference>
<feature type="domain" description="Nephrocystin 3-like N-terminal" evidence="5">
    <location>
        <begin position="185"/>
        <end position="348"/>
    </location>
</feature>
<name>A0A9P9WF58_9PEZI</name>
<evidence type="ECO:0000259" key="5">
    <source>
        <dbReference type="Pfam" id="PF24883"/>
    </source>
</evidence>
<feature type="repeat" description="ANK" evidence="3">
    <location>
        <begin position="779"/>
        <end position="805"/>
    </location>
</feature>
<dbReference type="PANTHER" id="PTHR24198">
    <property type="entry name" value="ANKYRIN REPEAT AND PROTEIN KINASE DOMAIN-CONTAINING PROTEIN"/>
    <property type="match status" value="1"/>
</dbReference>
<feature type="repeat" description="ANK" evidence="3">
    <location>
        <begin position="953"/>
        <end position="985"/>
    </location>
</feature>
<dbReference type="Gene3D" id="3.40.50.300">
    <property type="entry name" value="P-loop containing nucleotide triphosphate hydrolases"/>
    <property type="match status" value="1"/>
</dbReference>
<evidence type="ECO:0000256" key="4">
    <source>
        <dbReference type="SAM" id="MobiDB-lite"/>
    </source>
</evidence>
<dbReference type="Proteomes" id="UP000829685">
    <property type="component" value="Unassembled WGS sequence"/>
</dbReference>
<evidence type="ECO:0000313" key="6">
    <source>
        <dbReference type="EMBL" id="KAI1860201.1"/>
    </source>
</evidence>
<dbReference type="Pfam" id="PF24883">
    <property type="entry name" value="NPHP3_N"/>
    <property type="match status" value="1"/>
</dbReference>
<evidence type="ECO:0000256" key="2">
    <source>
        <dbReference type="ARBA" id="ARBA00023043"/>
    </source>
</evidence>
<feature type="repeat" description="ANK" evidence="3">
    <location>
        <begin position="1152"/>
        <end position="1184"/>
    </location>
</feature>
<dbReference type="InterPro" id="IPR036770">
    <property type="entry name" value="Ankyrin_rpt-contain_sf"/>
</dbReference>
<dbReference type="InterPro" id="IPR027417">
    <property type="entry name" value="P-loop_NTPase"/>
</dbReference>
<feature type="repeat" description="ANK" evidence="3">
    <location>
        <begin position="920"/>
        <end position="952"/>
    </location>
</feature>
<organism evidence="6 7">
    <name type="scientific">Neoarthrinium moseri</name>
    <dbReference type="NCBI Taxonomy" id="1658444"/>
    <lineage>
        <taxon>Eukaryota</taxon>
        <taxon>Fungi</taxon>
        <taxon>Dikarya</taxon>
        <taxon>Ascomycota</taxon>
        <taxon>Pezizomycotina</taxon>
        <taxon>Sordariomycetes</taxon>
        <taxon>Xylariomycetidae</taxon>
        <taxon>Amphisphaeriales</taxon>
        <taxon>Apiosporaceae</taxon>
        <taxon>Neoarthrinium</taxon>
    </lineage>
</organism>
<gene>
    <name evidence="6" type="ORF">JX265_010125</name>
</gene>
<comment type="caution">
    <text evidence="6">The sequence shown here is derived from an EMBL/GenBank/DDBJ whole genome shotgun (WGS) entry which is preliminary data.</text>
</comment>
<proteinExistence type="predicted"/>
<feature type="repeat" description="ANK" evidence="3">
    <location>
        <begin position="812"/>
        <end position="844"/>
    </location>
</feature>
<dbReference type="Pfam" id="PF12796">
    <property type="entry name" value="Ank_2"/>
    <property type="match status" value="3"/>
</dbReference>
<dbReference type="SUPFAM" id="SSF52540">
    <property type="entry name" value="P-loop containing nucleoside triphosphate hydrolases"/>
    <property type="match status" value="1"/>
</dbReference>